<keyword evidence="2" id="KW-1185">Reference proteome</keyword>
<gene>
    <name evidence="1" type="ORF">C8E87_1995</name>
</gene>
<protein>
    <submittedName>
        <fullName evidence="1">Uncharacterized protein</fullName>
    </submittedName>
</protein>
<accession>A0A4R6JRJ2</accession>
<comment type="caution">
    <text evidence="1">The sequence shown here is derived from an EMBL/GenBank/DDBJ whole genome shotgun (WGS) entry which is preliminary data.</text>
</comment>
<dbReference type="AlphaFoldDB" id="A0A4R6JRJ2"/>
<dbReference type="EMBL" id="SNWR01000001">
    <property type="protein sequence ID" value="TDO38342.1"/>
    <property type="molecule type" value="Genomic_DNA"/>
</dbReference>
<organism evidence="1 2">
    <name type="scientific">Paractinoplanes brasiliensis</name>
    <dbReference type="NCBI Taxonomy" id="52695"/>
    <lineage>
        <taxon>Bacteria</taxon>
        <taxon>Bacillati</taxon>
        <taxon>Actinomycetota</taxon>
        <taxon>Actinomycetes</taxon>
        <taxon>Micromonosporales</taxon>
        <taxon>Micromonosporaceae</taxon>
        <taxon>Paractinoplanes</taxon>
    </lineage>
</organism>
<proteinExistence type="predicted"/>
<evidence type="ECO:0000313" key="1">
    <source>
        <dbReference type="EMBL" id="TDO38342.1"/>
    </source>
</evidence>
<dbReference type="Proteomes" id="UP000294901">
    <property type="component" value="Unassembled WGS sequence"/>
</dbReference>
<sequence length="35" mass="3510">MGAVAALCLIQFVVVTTLPAVAAAAVLGRVRPVMT</sequence>
<name>A0A4R6JRJ2_9ACTN</name>
<evidence type="ECO:0000313" key="2">
    <source>
        <dbReference type="Proteomes" id="UP000294901"/>
    </source>
</evidence>
<reference evidence="1 2" key="1">
    <citation type="submission" date="2019-03" db="EMBL/GenBank/DDBJ databases">
        <title>Sequencing the genomes of 1000 actinobacteria strains.</title>
        <authorList>
            <person name="Klenk H.-P."/>
        </authorList>
    </citation>
    <scope>NUCLEOTIDE SEQUENCE [LARGE SCALE GENOMIC DNA]</scope>
    <source>
        <strain evidence="1 2">DSM 43805</strain>
    </source>
</reference>